<accession>A0A8S3UFP8</accession>
<keyword evidence="8" id="KW-1185">Reference proteome</keyword>
<dbReference type="SMART" id="SM00032">
    <property type="entry name" value="CCP"/>
    <property type="match status" value="1"/>
</dbReference>
<comment type="caution">
    <text evidence="7">The sequence shown here is derived from an EMBL/GenBank/DDBJ whole genome shotgun (WGS) entry which is preliminary data.</text>
</comment>
<keyword evidence="2 3" id="KW-1015">Disulfide bond</keyword>
<dbReference type="Pfam" id="PF00084">
    <property type="entry name" value="Sushi"/>
    <property type="match status" value="1"/>
</dbReference>
<sequence length="222" mass="24969">MVFKHYKLTLVLVALIVQTIQITCNDPEIRSCGNASIRIDVGDNTVGSEAHISCSNGYTLWGNDSIVCLDSGQWSQQNAYCIPDGIGKPYIQSFDGSLYLFNNFNKSNYSQAKEYCTNICSTLIEINNQVEDQFLLETMNNLEIDVLWIGLESVNGGNYSWPSGNTTQTNQYENWGEVVPEHIKDNPPAGTCVQAFSFYEFWFPNPGSFCDTELDDFVCELR</sequence>
<dbReference type="Gene3D" id="2.10.70.10">
    <property type="entry name" value="Complement Module, domain 1"/>
    <property type="match status" value="1"/>
</dbReference>
<dbReference type="SUPFAM" id="SSF57535">
    <property type="entry name" value="Complement control module/SCR domain"/>
    <property type="match status" value="1"/>
</dbReference>
<gene>
    <name evidence="7" type="ORF">MEDL_53664</name>
</gene>
<name>A0A8S3UFP8_MYTED</name>
<dbReference type="InterPro" id="IPR016186">
    <property type="entry name" value="C-type_lectin-like/link_sf"/>
</dbReference>
<evidence type="ECO:0000313" key="7">
    <source>
        <dbReference type="EMBL" id="CAG2241431.1"/>
    </source>
</evidence>
<dbReference type="InterPro" id="IPR035976">
    <property type="entry name" value="Sushi/SCR/CCP_sf"/>
</dbReference>
<dbReference type="InterPro" id="IPR001304">
    <property type="entry name" value="C-type_lectin-like"/>
</dbReference>
<evidence type="ECO:0000256" key="1">
    <source>
        <dbReference type="ARBA" id="ARBA00022729"/>
    </source>
</evidence>
<dbReference type="Proteomes" id="UP000683360">
    <property type="component" value="Unassembled WGS sequence"/>
</dbReference>
<evidence type="ECO:0000256" key="4">
    <source>
        <dbReference type="SAM" id="SignalP"/>
    </source>
</evidence>
<dbReference type="SUPFAM" id="SSF56436">
    <property type="entry name" value="C-type lectin-like"/>
    <property type="match status" value="1"/>
</dbReference>
<dbReference type="InterPro" id="IPR016187">
    <property type="entry name" value="CTDL_fold"/>
</dbReference>
<dbReference type="AlphaFoldDB" id="A0A8S3UFP8"/>
<evidence type="ECO:0000256" key="3">
    <source>
        <dbReference type="PROSITE-ProRule" id="PRU00302"/>
    </source>
</evidence>
<evidence type="ECO:0000259" key="5">
    <source>
        <dbReference type="PROSITE" id="PS50041"/>
    </source>
</evidence>
<dbReference type="CDD" id="cd00033">
    <property type="entry name" value="CCP"/>
    <property type="match status" value="1"/>
</dbReference>
<feature type="domain" description="Sushi" evidence="6">
    <location>
        <begin position="22"/>
        <end position="83"/>
    </location>
</feature>
<organism evidence="7 8">
    <name type="scientific">Mytilus edulis</name>
    <name type="common">Blue mussel</name>
    <dbReference type="NCBI Taxonomy" id="6550"/>
    <lineage>
        <taxon>Eukaryota</taxon>
        <taxon>Metazoa</taxon>
        <taxon>Spiralia</taxon>
        <taxon>Lophotrochozoa</taxon>
        <taxon>Mollusca</taxon>
        <taxon>Bivalvia</taxon>
        <taxon>Autobranchia</taxon>
        <taxon>Pteriomorphia</taxon>
        <taxon>Mytilida</taxon>
        <taxon>Mytiloidea</taxon>
        <taxon>Mytilidae</taxon>
        <taxon>Mytilinae</taxon>
        <taxon>Mytilus</taxon>
    </lineage>
</organism>
<evidence type="ECO:0000256" key="2">
    <source>
        <dbReference type="ARBA" id="ARBA00023157"/>
    </source>
</evidence>
<feature type="chain" id="PRO_5035716060" evidence="4">
    <location>
        <begin position="25"/>
        <end position="222"/>
    </location>
</feature>
<comment type="caution">
    <text evidence="3">Lacks conserved residue(s) required for the propagation of feature annotation.</text>
</comment>
<dbReference type="Gene3D" id="3.10.100.10">
    <property type="entry name" value="Mannose-Binding Protein A, subunit A"/>
    <property type="match status" value="1"/>
</dbReference>
<proteinExistence type="predicted"/>
<keyword evidence="1 4" id="KW-0732">Signal</keyword>
<dbReference type="PROSITE" id="PS50041">
    <property type="entry name" value="C_TYPE_LECTIN_2"/>
    <property type="match status" value="1"/>
</dbReference>
<protein>
    <submittedName>
        <fullName evidence="7">Uncharacterized protein</fullName>
    </submittedName>
</protein>
<evidence type="ECO:0000259" key="6">
    <source>
        <dbReference type="PROSITE" id="PS50923"/>
    </source>
</evidence>
<dbReference type="Pfam" id="PF00059">
    <property type="entry name" value="Lectin_C"/>
    <property type="match status" value="1"/>
</dbReference>
<feature type="signal peptide" evidence="4">
    <location>
        <begin position="1"/>
        <end position="24"/>
    </location>
</feature>
<dbReference type="OrthoDB" id="6053365at2759"/>
<dbReference type="EMBL" id="CAJPWZ010002588">
    <property type="protein sequence ID" value="CAG2241431.1"/>
    <property type="molecule type" value="Genomic_DNA"/>
</dbReference>
<evidence type="ECO:0000313" key="8">
    <source>
        <dbReference type="Proteomes" id="UP000683360"/>
    </source>
</evidence>
<keyword evidence="3" id="KW-0768">Sushi</keyword>
<reference evidence="7" key="1">
    <citation type="submission" date="2021-03" db="EMBL/GenBank/DDBJ databases">
        <authorList>
            <person name="Bekaert M."/>
        </authorList>
    </citation>
    <scope>NUCLEOTIDE SEQUENCE</scope>
</reference>
<dbReference type="CDD" id="cd00037">
    <property type="entry name" value="CLECT"/>
    <property type="match status" value="1"/>
</dbReference>
<dbReference type="PROSITE" id="PS50923">
    <property type="entry name" value="SUSHI"/>
    <property type="match status" value="1"/>
</dbReference>
<feature type="disulfide bond" evidence="3">
    <location>
        <begin position="54"/>
        <end position="81"/>
    </location>
</feature>
<dbReference type="SMART" id="SM00034">
    <property type="entry name" value="CLECT"/>
    <property type="match status" value="1"/>
</dbReference>
<feature type="domain" description="C-type lectin" evidence="5">
    <location>
        <begin position="94"/>
        <end position="202"/>
    </location>
</feature>
<dbReference type="InterPro" id="IPR000436">
    <property type="entry name" value="Sushi_SCR_CCP_dom"/>
</dbReference>